<protein>
    <recommendedName>
        <fullName evidence="3">Rho termination factor N-terminal domain-containing protein</fullName>
    </recommendedName>
</protein>
<dbReference type="EMBL" id="CADCWO010000234">
    <property type="protein sequence ID" value="CAA9588948.1"/>
    <property type="molecule type" value="Genomic_DNA"/>
</dbReference>
<dbReference type="AlphaFoldDB" id="A0A6J4VUT2"/>
<name>A0A6J4VUT2_9CYAN</name>
<proteinExistence type="predicted"/>
<sequence>MFAVFAYVVYFTLLWMLFVSDEPASATQQKKPASYQTPLDQPHQVPQLTPANSLHCMHPQAALAPSRRAPKDLNQLGIRELRELSKGQIRGFMKLKKAELVQALQ</sequence>
<accession>A0A6J4VUT2</accession>
<reference evidence="2" key="1">
    <citation type="submission" date="2020-02" db="EMBL/GenBank/DDBJ databases">
        <authorList>
            <person name="Meier V. D."/>
        </authorList>
    </citation>
    <scope>NUCLEOTIDE SEQUENCE</scope>
    <source>
        <strain evidence="2">AVDCRST_MAG81</strain>
    </source>
</reference>
<evidence type="ECO:0008006" key="3">
    <source>
        <dbReference type="Google" id="ProtNLM"/>
    </source>
</evidence>
<evidence type="ECO:0000256" key="1">
    <source>
        <dbReference type="SAM" id="MobiDB-lite"/>
    </source>
</evidence>
<organism evidence="2">
    <name type="scientific">uncultured Synechococcales cyanobacterium</name>
    <dbReference type="NCBI Taxonomy" id="1936017"/>
    <lineage>
        <taxon>Bacteria</taxon>
        <taxon>Bacillati</taxon>
        <taxon>Cyanobacteriota</taxon>
        <taxon>Cyanophyceae</taxon>
        <taxon>Synechococcales</taxon>
        <taxon>environmental samples</taxon>
    </lineage>
</organism>
<gene>
    <name evidence="2" type="ORF">AVDCRST_MAG81-4519</name>
</gene>
<evidence type="ECO:0000313" key="2">
    <source>
        <dbReference type="EMBL" id="CAA9588948.1"/>
    </source>
</evidence>
<feature type="region of interest" description="Disordered" evidence="1">
    <location>
        <begin position="29"/>
        <end position="51"/>
    </location>
</feature>